<gene>
    <name evidence="2" type="ORF">FYJ27_03105</name>
</gene>
<protein>
    <submittedName>
        <fullName evidence="2">S41 family peptidase</fullName>
    </submittedName>
</protein>
<accession>A0A844FFJ6</accession>
<dbReference type="OrthoDB" id="1653205at2"/>
<dbReference type="EMBL" id="VULR01000003">
    <property type="protein sequence ID" value="MSS42722.1"/>
    <property type="molecule type" value="Genomic_DNA"/>
</dbReference>
<dbReference type="GO" id="GO:0006508">
    <property type="term" value="P:proteolysis"/>
    <property type="evidence" value="ECO:0007669"/>
    <property type="project" value="InterPro"/>
</dbReference>
<organism evidence="2 3">
    <name type="scientific">Anaerosalibacter bizertensis</name>
    <dbReference type="NCBI Taxonomy" id="932217"/>
    <lineage>
        <taxon>Bacteria</taxon>
        <taxon>Bacillati</taxon>
        <taxon>Bacillota</taxon>
        <taxon>Tissierellia</taxon>
        <taxon>Tissierellales</taxon>
        <taxon>Sporanaerobacteraceae</taxon>
        <taxon>Anaerosalibacter</taxon>
    </lineage>
</organism>
<evidence type="ECO:0000259" key="1">
    <source>
        <dbReference type="SMART" id="SM00245"/>
    </source>
</evidence>
<proteinExistence type="predicted"/>
<dbReference type="GO" id="GO:0004175">
    <property type="term" value="F:endopeptidase activity"/>
    <property type="evidence" value="ECO:0007669"/>
    <property type="project" value="TreeGrafter"/>
</dbReference>
<dbReference type="GO" id="GO:0007165">
    <property type="term" value="P:signal transduction"/>
    <property type="evidence" value="ECO:0007669"/>
    <property type="project" value="TreeGrafter"/>
</dbReference>
<dbReference type="InterPro" id="IPR029045">
    <property type="entry name" value="ClpP/crotonase-like_dom_sf"/>
</dbReference>
<dbReference type="InterPro" id="IPR028204">
    <property type="entry name" value="Tricorn_C1"/>
</dbReference>
<dbReference type="CDD" id="cd07563">
    <property type="entry name" value="Peptidase_S41_IRBP"/>
    <property type="match status" value="1"/>
</dbReference>
<dbReference type="Pfam" id="PF14684">
    <property type="entry name" value="Tricorn_C1"/>
    <property type="match status" value="1"/>
</dbReference>
<evidence type="ECO:0000313" key="2">
    <source>
        <dbReference type="EMBL" id="MSS42722.1"/>
    </source>
</evidence>
<dbReference type="AlphaFoldDB" id="A0A844FFJ6"/>
<dbReference type="SMART" id="SM00245">
    <property type="entry name" value="TSPc"/>
    <property type="match status" value="1"/>
</dbReference>
<feature type="domain" description="Tail specific protease" evidence="1">
    <location>
        <begin position="145"/>
        <end position="393"/>
    </location>
</feature>
<dbReference type="RefSeq" id="WP_154483000.1">
    <property type="nucleotide sequence ID" value="NZ_JAHLOA010000005.1"/>
</dbReference>
<evidence type="ECO:0000313" key="3">
    <source>
        <dbReference type="Proteomes" id="UP000462760"/>
    </source>
</evidence>
<dbReference type="Gene3D" id="3.30.750.44">
    <property type="match status" value="1"/>
</dbReference>
<dbReference type="PANTHER" id="PTHR32060:SF30">
    <property type="entry name" value="CARBOXY-TERMINAL PROCESSING PROTEASE CTPA"/>
    <property type="match status" value="1"/>
</dbReference>
<dbReference type="Gene3D" id="3.90.226.10">
    <property type="entry name" value="2-enoyl-CoA Hydratase, Chain A, domain 1"/>
    <property type="match status" value="1"/>
</dbReference>
<dbReference type="PROSITE" id="PS51257">
    <property type="entry name" value="PROKAR_LIPOPROTEIN"/>
    <property type="match status" value="1"/>
</dbReference>
<dbReference type="PANTHER" id="PTHR32060">
    <property type="entry name" value="TAIL-SPECIFIC PROTEASE"/>
    <property type="match status" value="1"/>
</dbReference>
<comment type="caution">
    <text evidence="2">The sequence shown here is derived from an EMBL/GenBank/DDBJ whole genome shotgun (WGS) entry which is preliminary data.</text>
</comment>
<name>A0A844FFJ6_9FIRM</name>
<dbReference type="Proteomes" id="UP000462760">
    <property type="component" value="Unassembled WGS sequence"/>
</dbReference>
<reference evidence="2 3" key="1">
    <citation type="submission" date="2019-08" db="EMBL/GenBank/DDBJ databases">
        <title>In-depth cultivation of the pig gut microbiome towards novel bacterial diversity and tailored functional studies.</title>
        <authorList>
            <person name="Wylensek D."/>
            <person name="Hitch T.C.A."/>
            <person name="Clavel T."/>
        </authorList>
    </citation>
    <scope>NUCLEOTIDE SEQUENCE [LARGE SCALE GENOMIC DNA]</scope>
    <source>
        <strain evidence="2 3">Med78-601-WT-4W-RMD-3</strain>
    </source>
</reference>
<dbReference type="GO" id="GO:0030288">
    <property type="term" value="C:outer membrane-bounded periplasmic space"/>
    <property type="evidence" value="ECO:0007669"/>
    <property type="project" value="TreeGrafter"/>
</dbReference>
<dbReference type="GO" id="GO:0008236">
    <property type="term" value="F:serine-type peptidase activity"/>
    <property type="evidence" value="ECO:0007669"/>
    <property type="project" value="InterPro"/>
</dbReference>
<dbReference type="SUPFAM" id="SSF52096">
    <property type="entry name" value="ClpP/crotonase"/>
    <property type="match status" value="1"/>
</dbReference>
<dbReference type="InterPro" id="IPR005151">
    <property type="entry name" value="Tail-specific_protease"/>
</dbReference>
<dbReference type="Pfam" id="PF03572">
    <property type="entry name" value="Peptidase_S41"/>
    <property type="match status" value="1"/>
</dbReference>
<sequence>MGKKRLLNKSFLLIIICILISTTISGCSTGKESMSISNRELTMEEKLEDFEYMYNILEENYPFFKVNERVNGVDWLGNKNEYIKKIKQTKNDEEFVEKLNEIIGELNNGHTHLLSRNEYLYYYKTYEYDGHFINRPWGKVLDDEKAKARYKLTKEDIESLEDDVYFEHTKSPYKTDIIIPDKVAYIKISEMDTHNLDEDNERIREFLKSVKKYPKLIIDIRGNPGGDDRYWMYNIIQPLIKRPFTVNNFIFSRGGEYTKEFYRFKSPNLKKVSNLDKDLVKQFPKEVQSDFKYYTKSKTKIKPKKPIDFNGKIYLLVDKGVYSSAESFASFAKASGFATLVGERTGGDGVGIDPLLFSLPNSGLVVRFSSQLSLNPDYTINEEVQTTPHIKVNPIPHPDYRYDECIQTVIKD</sequence>